<evidence type="ECO:0000313" key="7">
    <source>
        <dbReference type="EMBL" id="NJP47409.1"/>
    </source>
</evidence>
<dbReference type="PANTHER" id="PTHR30346:SF0">
    <property type="entry name" value="HCA OPERON TRANSCRIPTIONAL ACTIVATOR HCAR"/>
    <property type="match status" value="1"/>
</dbReference>
<evidence type="ECO:0000256" key="4">
    <source>
        <dbReference type="ARBA" id="ARBA00023163"/>
    </source>
</evidence>
<dbReference type="PRINTS" id="PR00039">
    <property type="entry name" value="HTHLYSR"/>
</dbReference>
<keyword evidence="3" id="KW-0238">DNA-binding</keyword>
<dbReference type="InterPro" id="IPR000847">
    <property type="entry name" value="LysR_HTH_N"/>
</dbReference>
<dbReference type="Pfam" id="PF00126">
    <property type="entry name" value="HTH_1"/>
    <property type="match status" value="1"/>
</dbReference>
<dbReference type="PANTHER" id="PTHR30346">
    <property type="entry name" value="TRANSCRIPTIONAL DUAL REGULATOR HCAR-RELATED"/>
    <property type="match status" value="1"/>
</dbReference>
<evidence type="ECO:0000256" key="2">
    <source>
        <dbReference type="ARBA" id="ARBA00023015"/>
    </source>
</evidence>
<gene>
    <name evidence="7" type="ORF">HCN08_28980</name>
</gene>
<dbReference type="Gene3D" id="3.40.190.10">
    <property type="entry name" value="Periplasmic binding protein-like II"/>
    <property type="match status" value="4"/>
</dbReference>
<dbReference type="PROSITE" id="PS50931">
    <property type="entry name" value="HTH_LYSR"/>
    <property type="match status" value="1"/>
</dbReference>
<protein>
    <submittedName>
        <fullName evidence="7">LysR family transcriptional regulator</fullName>
    </submittedName>
</protein>
<dbReference type="InterPro" id="IPR036388">
    <property type="entry name" value="WH-like_DNA-bd_sf"/>
</dbReference>
<keyword evidence="4" id="KW-0804">Transcription</keyword>
<evidence type="ECO:0000256" key="5">
    <source>
        <dbReference type="SAM" id="MobiDB-lite"/>
    </source>
</evidence>
<dbReference type="SUPFAM" id="SSF46785">
    <property type="entry name" value="Winged helix' DNA-binding domain"/>
    <property type="match status" value="1"/>
</dbReference>
<organism evidence="7 8">
    <name type="scientific">Actinacidiphila epipremni</name>
    <dbReference type="NCBI Taxonomy" id="2053013"/>
    <lineage>
        <taxon>Bacteria</taxon>
        <taxon>Bacillati</taxon>
        <taxon>Actinomycetota</taxon>
        <taxon>Actinomycetes</taxon>
        <taxon>Kitasatosporales</taxon>
        <taxon>Streptomycetaceae</taxon>
        <taxon>Actinacidiphila</taxon>
    </lineage>
</organism>
<name>A0ABX0ZYP0_9ACTN</name>
<keyword evidence="8" id="KW-1185">Reference proteome</keyword>
<proteinExistence type="inferred from homology"/>
<dbReference type="Pfam" id="PF03466">
    <property type="entry name" value="LysR_substrate"/>
    <property type="match status" value="1"/>
</dbReference>
<evidence type="ECO:0000259" key="6">
    <source>
        <dbReference type="PROSITE" id="PS50931"/>
    </source>
</evidence>
<dbReference type="Gene3D" id="1.10.10.10">
    <property type="entry name" value="Winged helix-like DNA-binding domain superfamily/Winged helix DNA-binding domain"/>
    <property type="match status" value="1"/>
</dbReference>
<feature type="compositionally biased region" description="Low complexity" evidence="5">
    <location>
        <begin position="277"/>
        <end position="294"/>
    </location>
</feature>
<dbReference type="RefSeq" id="WP_167986248.1">
    <property type="nucleotide sequence ID" value="NZ_JAATEJ010000029.1"/>
</dbReference>
<feature type="region of interest" description="Disordered" evidence="5">
    <location>
        <begin position="277"/>
        <end position="301"/>
    </location>
</feature>
<dbReference type="EMBL" id="JAATEJ010000029">
    <property type="protein sequence ID" value="NJP47409.1"/>
    <property type="molecule type" value="Genomic_DNA"/>
</dbReference>
<sequence length="301" mass="31597">MDLDLRKVRYFVAVAERLHFSRAAEDLLIAQPALSRQIRALERELHAELFVRDSHRVALTAAGRRLLADAGPLLAAADAARRRAGRAADEGAGTLVVGFRSGIRVTGAVRDFGAAHPAVTVQVRRLDFDDQAAAVLEGRVDVAYVRLPVLEGGLDLTPLYGEPRMAALPAGHPLAAEAELTVARCAAHTEILHLCGNPAAGGGPGLPAVRTVEEKLEYVAAGRGLTFLPRSTALLHHRPDVVYRPVADAPRDEVALARPAGPPPALVAAFTAAAVRTAQAADPDADPAPGADPARTGVSRS</sequence>
<evidence type="ECO:0000256" key="3">
    <source>
        <dbReference type="ARBA" id="ARBA00023125"/>
    </source>
</evidence>
<evidence type="ECO:0000313" key="8">
    <source>
        <dbReference type="Proteomes" id="UP000734511"/>
    </source>
</evidence>
<dbReference type="InterPro" id="IPR005119">
    <property type="entry name" value="LysR_subst-bd"/>
</dbReference>
<reference evidence="7 8" key="1">
    <citation type="submission" date="2020-03" db="EMBL/GenBank/DDBJ databases">
        <title>WGS of actinomycetes isolated from Thailand.</title>
        <authorList>
            <person name="Thawai C."/>
        </authorList>
    </citation>
    <scope>NUCLEOTIDE SEQUENCE [LARGE SCALE GENOMIC DNA]</scope>
    <source>
        <strain evidence="7 8">PRB2-1</strain>
    </source>
</reference>
<dbReference type="CDD" id="cd08414">
    <property type="entry name" value="PBP2_LTTR_aromatics_like"/>
    <property type="match status" value="1"/>
</dbReference>
<comment type="caution">
    <text evidence="7">The sequence shown here is derived from an EMBL/GenBank/DDBJ whole genome shotgun (WGS) entry which is preliminary data.</text>
</comment>
<keyword evidence="2" id="KW-0805">Transcription regulation</keyword>
<feature type="domain" description="HTH lysR-type" evidence="6">
    <location>
        <begin position="3"/>
        <end position="60"/>
    </location>
</feature>
<evidence type="ECO:0000256" key="1">
    <source>
        <dbReference type="ARBA" id="ARBA00009437"/>
    </source>
</evidence>
<dbReference type="Proteomes" id="UP000734511">
    <property type="component" value="Unassembled WGS sequence"/>
</dbReference>
<dbReference type="InterPro" id="IPR036390">
    <property type="entry name" value="WH_DNA-bd_sf"/>
</dbReference>
<dbReference type="SUPFAM" id="SSF53850">
    <property type="entry name" value="Periplasmic binding protein-like II"/>
    <property type="match status" value="1"/>
</dbReference>
<accession>A0ABX0ZYP0</accession>
<comment type="similarity">
    <text evidence="1">Belongs to the LysR transcriptional regulatory family.</text>
</comment>